<dbReference type="PANTHER" id="PTHR10182">
    <property type="entry name" value="CALCIUM-BINDING PROTEIN 39-RELATED"/>
    <property type="match status" value="1"/>
</dbReference>
<dbReference type="Proteomes" id="UP000015453">
    <property type="component" value="Unassembled WGS sequence"/>
</dbReference>
<dbReference type="InterPro" id="IPR016024">
    <property type="entry name" value="ARM-type_fold"/>
</dbReference>
<gene>
    <name evidence="3" type="ORF">M569_05907</name>
</gene>
<dbReference type="SUPFAM" id="SSF48371">
    <property type="entry name" value="ARM repeat"/>
    <property type="match status" value="1"/>
</dbReference>
<dbReference type="AlphaFoldDB" id="S8DZV3"/>
<accession>S8DZV3</accession>
<proteinExistence type="inferred from homology"/>
<feature type="non-terminal residue" evidence="3">
    <location>
        <position position="1"/>
    </location>
</feature>
<dbReference type="Gene3D" id="1.25.10.10">
    <property type="entry name" value="Leucine-rich Repeat Variant"/>
    <property type="match status" value="1"/>
</dbReference>
<reference evidence="3 4" key="1">
    <citation type="journal article" date="2013" name="BMC Genomics">
        <title>The miniature genome of a carnivorous plant Genlisea aurea contains a low number of genes and short non-coding sequences.</title>
        <authorList>
            <person name="Leushkin E.V."/>
            <person name="Sutormin R.A."/>
            <person name="Nabieva E.R."/>
            <person name="Penin A.A."/>
            <person name="Kondrashov A.S."/>
            <person name="Logacheva M.D."/>
        </authorList>
    </citation>
    <scope>NUCLEOTIDE SEQUENCE [LARGE SCALE GENOMIC DNA]</scope>
</reference>
<evidence type="ECO:0000313" key="3">
    <source>
        <dbReference type="EMBL" id="EPS68863.1"/>
    </source>
</evidence>
<dbReference type="InterPro" id="IPR013878">
    <property type="entry name" value="Mo25"/>
</dbReference>
<keyword evidence="2" id="KW-0472">Membrane</keyword>
<dbReference type="OrthoDB" id="609103at2759"/>
<dbReference type="PANTHER" id="PTHR10182:SF21">
    <property type="entry name" value="CALCIUM-BINDING PROTEIN"/>
    <property type="match status" value="1"/>
</dbReference>
<keyword evidence="4" id="KW-1185">Reference proteome</keyword>
<comment type="caution">
    <text evidence="3">The sequence shown here is derived from an EMBL/GenBank/DDBJ whole genome shotgun (WGS) entry which is preliminary data.</text>
</comment>
<dbReference type="Pfam" id="PF08569">
    <property type="entry name" value="Mo25"/>
    <property type="match status" value="1"/>
</dbReference>
<evidence type="ECO:0000256" key="2">
    <source>
        <dbReference type="SAM" id="Phobius"/>
    </source>
</evidence>
<comment type="similarity">
    <text evidence="1">Belongs to the Mo25 family.</text>
</comment>
<sequence>FDVASNAAETFKELMTRHKSTVVYAICIDDSFFLLWINCFFGEFNSKLLESSNYMTRRHAAVKLLHDEKTREKTKIIIPLQSPPSSSFLQRRNPQESHKSIRIDAFNVFKV</sequence>
<dbReference type="InterPro" id="IPR011989">
    <property type="entry name" value="ARM-like"/>
</dbReference>
<dbReference type="GO" id="GO:0043539">
    <property type="term" value="F:protein serine/threonine kinase activator activity"/>
    <property type="evidence" value="ECO:0007669"/>
    <property type="project" value="TreeGrafter"/>
</dbReference>
<protein>
    <submittedName>
        <fullName evidence="3">Uncharacterized protein</fullName>
    </submittedName>
</protein>
<organism evidence="3 4">
    <name type="scientific">Genlisea aurea</name>
    <dbReference type="NCBI Taxonomy" id="192259"/>
    <lineage>
        <taxon>Eukaryota</taxon>
        <taxon>Viridiplantae</taxon>
        <taxon>Streptophyta</taxon>
        <taxon>Embryophyta</taxon>
        <taxon>Tracheophyta</taxon>
        <taxon>Spermatophyta</taxon>
        <taxon>Magnoliopsida</taxon>
        <taxon>eudicotyledons</taxon>
        <taxon>Gunneridae</taxon>
        <taxon>Pentapetalae</taxon>
        <taxon>asterids</taxon>
        <taxon>lamiids</taxon>
        <taxon>Lamiales</taxon>
        <taxon>Lentibulariaceae</taxon>
        <taxon>Genlisea</taxon>
    </lineage>
</organism>
<keyword evidence="2" id="KW-0812">Transmembrane</keyword>
<evidence type="ECO:0000313" key="4">
    <source>
        <dbReference type="Proteomes" id="UP000015453"/>
    </source>
</evidence>
<dbReference type="EMBL" id="AUSU01002398">
    <property type="protein sequence ID" value="EPS68863.1"/>
    <property type="molecule type" value="Genomic_DNA"/>
</dbReference>
<keyword evidence="2" id="KW-1133">Transmembrane helix</keyword>
<feature type="transmembrane region" description="Helical" evidence="2">
    <location>
        <begin position="22"/>
        <end position="41"/>
    </location>
</feature>
<dbReference type="GO" id="GO:0035556">
    <property type="term" value="P:intracellular signal transduction"/>
    <property type="evidence" value="ECO:0007669"/>
    <property type="project" value="TreeGrafter"/>
</dbReference>
<feature type="non-terminal residue" evidence="3">
    <location>
        <position position="111"/>
    </location>
</feature>
<evidence type="ECO:0000256" key="1">
    <source>
        <dbReference type="ARBA" id="ARBA00011012"/>
    </source>
</evidence>
<name>S8DZV3_9LAMI</name>